<dbReference type="InterPro" id="IPR032284">
    <property type="entry name" value="RecQ_Zn-bd"/>
</dbReference>
<feature type="domain" description="Helicase C-terminal" evidence="19">
    <location>
        <begin position="221"/>
        <end position="371"/>
    </location>
</feature>
<evidence type="ECO:0000313" key="20">
    <source>
        <dbReference type="EMBL" id="AXI03347.1"/>
    </source>
</evidence>
<protein>
    <recommendedName>
        <fullName evidence="16">DNA helicase RecQ</fullName>
        <ecNumber evidence="16">5.6.2.4</ecNumber>
    </recommendedName>
</protein>
<dbReference type="SMART" id="SM00487">
    <property type="entry name" value="DEXDc"/>
    <property type="match status" value="1"/>
</dbReference>
<evidence type="ECO:0000256" key="11">
    <source>
        <dbReference type="ARBA" id="ARBA00023125"/>
    </source>
</evidence>
<dbReference type="FunFam" id="3.40.50.300:FF:000296">
    <property type="entry name" value="ATP-dependent DNA helicase RecQ"/>
    <property type="match status" value="1"/>
</dbReference>
<dbReference type="Gene3D" id="1.10.10.10">
    <property type="entry name" value="Winged helix-like DNA-binding domain superfamily/Winged helix DNA-binding domain"/>
    <property type="match status" value="1"/>
</dbReference>
<dbReference type="CDD" id="cd17920">
    <property type="entry name" value="DEXHc_RecQ"/>
    <property type="match status" value="1"/>
</dbReference>
<dbReference type="GO" id="GO:0030894">
    <property type="term" value="C:replisome"/>
    <property type="evidence" value="ECO:0007669"/>
    <property type="project" value="TreeGrafter"/>
</dbReference>
<dbReference type="SUPFAM" id="SSF47819">
    <property type="entry name" value="HRDC-like"/>
    <property type="match status" value="1"/>
</dbReference>
<dbReference type="GO" id="GO:0003677">
    <property type="term" value="F:DNA binding"/>
    <property type="evidence" value="ECO:0007669"/>
    <property type="project" value="UniProtKB-KW"/>
</dbReference>
<dbReference type="GO" id="GO:0043590">
    <property type="term" value="C:bacterial nucleoid"/>
    <property type="evidence" value="ECO:0007669"/>
    <property type="project" value="TreeGrafter"/>
</dbReference>
<evidence type="ECO:0000256" key="15">
    <source>
        <dbReference type="ARBA" id="ARBA00034617"/>
    </source>
</evidence>
<dbReference type="FunFam" id="3.40.50.300:FF:000156">
    <property type="entry name" value="ATP-dependent DNA helicase recQ"/>
    <property type="match status" value="1"/>
</dbReference>
<dbReference type="Pfam" id="PF16124">
    <property type="entry name" value="RecQ_Zn_bind"/>
    <property type="match status" value="1"/>
</dbReference>
<evidence type="ECO:0000256" key="16">
    <source>
        <dbReference type="NCBIfam" id="TIGR01389"/>
    </source>
</evidence>
<dbReference type="PROSITE" id="PS51192">
    <property type="entry name" value="HELICASE_ATP_BIND_1"/>
    <property type="match status" value="1"/>
</dbReference>
<comment type="catalytic activity">
    <reaction evidence="15">
        <text>Couples ATP hydrolysis with the unwinding of duplex DNA by translocating in the 3'-5' direction.</text>
        <dbReference type="EC" id="5.6.2.4"/>
    </reaction>
</comment>
<dbReference type="GO" id="GO:0006260">
    <property type="term" value="P:DNA replication"/>
    <property type="evidence" value="ECO:0007669"/>
    <property type="project" value="InterPro"/>
</dbReference>
<keyword evidence="12" id="KW-0233">DNA recombination</keyword>
<evidence type="ECO:0000256" key="1">
    <source>
        <dbReference type="ARBA" id="ARBA00001946"/>
    </source>
</evidence>
<dbReference type="GO" id="GO:0016787">
    <property type="term" value="F:hydrolase activity"/>
    <property type="evidence" value="ECO:0007669"/>
    <property type="project" value="UniProtKB-KW"/>
</dbReference>
<dbReference type="GO" id="GO:0043138">
    <property type="term" value="F:3'-5' DNA helicase activity"/>
    <property type="evidence" value="ECO:0007669"/>
    <property type="project" value="UniProtKB-EC"/>
</dbReference>
<sequence length="724" mass="80477">MPQPHSSQTSALQILSQTFGYDHFRGQQAQIIETAVQGKNALVLMPTGGGKSVCYQIPALLRAGITIVVSPLIALMKDQVDTLRELGIRAAYLNSSLSMSEQRDVESALQQGNLDLLYVAPERLLSEHFLNRLDQTQLALFAIDEAHCVSQWGHDFRPEYQQLGLLATRYPHIPRMALTATADKRTRADIIQVLSLQNAPVFLSSFDRPNIRYSIVEKDNGRKQLIDFIQQQPEGSAGIVYCLSRKRVEETAEFLQSKNLPALAYHAGLPQAERIRVQDEFLLEEGRIVCATVAFGMGIDKPNVRFVAHLDLPKSLEGYYQETGRAGRDGLPSEAWMAYGLGDVVSVRRMLAMSDAPPEVKRIEAGKLDALLAYCETASCRRQILLTYFGEMGSLPCGNCDICQNPPSTWNATVAAQKVLSAAIRTGNRFGAAHLVDVLLGSETDKVKQFGHHELPTFGIGQDLSEATWRNVIRQLVALGYLLPDLEGFGGLMSSEKARDLLKGKETLWLRELPAVKVKTSRQDRTSPKASDLPADAQLRFDALRALRLSFAQAQKVPPYIIFNDATLREMALLDPDTTEKLKMISGVGEQKLARYGQGFLDRLSEVRSAPTDQPMSYPEPAQEKVDTLTATLELVNRGMDRAQIAEHRGLSVDTIGGHLLKLYHASKVTKHEILFLESHELLEIQKTAQELNLKPKQTATKALKEALNHQYGYADLNVALWLW</sequence>
<evidence type="ECO:0000256" key="6">
    <source>
        <dbReference type="ARBA" id="ARBA00022763"/>
    </source>
</evidence>
<comment type="cofactor">
    <cofactor evidence="1">
        <name>Mg(2+)</name>
        <dbReference type="ChEBI" id="CHEBI:18420"/>
    </cofactor>
</comment>
<dbReference type="EC" id="5.6.2.4" evidence="16"/>
<dbReference type="InterPro" id="IPR029491">
    <property type="entry name" value="Helicase_HTH"/>
</dbReference>
<dbReference type="SMART" id="SM00341">
    <property type="entry name" value="HRDC"/>
    <property type="match status" value="1"/>
</dbReference>
<dbReference type="InterPro" id="IPR014001">
    <property type="entry name" value="Helicase_ATP-bd"/>
</dbReference>
<evidence type="ECO:0000256" key="7">
    <source>
        <dbReference type="ARBA" id="ARBA00022801"/>
    </source>
</evidence>
<evidence type="ECO:0000256" key="13">
    <source>
        <dbReference type="ARBA" id="ARBA00023204"/>
    </source>
</evidence>
<dbReference type="GO" id="GO:0005524">
    <property type="term" value="F:ATP binding"/>
    <property type="evidence" value="ECO:0007669"/>
    <property type="project" value="UniProtKB-KW"/>
</dbReference>
<keyword evidence="9" id="KW-0862">Zinc</keyword>
<dbReference type="OrthoDB" id="9760034at2"/>
<keyword evidence="8 20" id="KW-0347">Helicase</keyword>
<dbReference type="Pfam" id="PF14493">
    <property type="entry name" value="HTH_40"/>
    <property type="match status" value="1"/>
</dbReference>
<dbReference type="Pfam" id="PF00271">
    <property type="entry name" value="Helicase_C"/>
    <property type="match status" value="1"/>
</dbReference>
<comment type="cofactor">
    <cofactor evidence="2">
        <name>Zn(2+)</name>
        <dbReference type="ChEBI" id="CHEBI:29105"/>
    </cofactor>
</comment>
<reference evidence="20 21" key="1">
    <citation type="submission" date="2018-07" db="EMBL/GenBank/DDBJ databases">
        <title>Genome sequencing of Moraxellaceae gen. HYN0046.</title>
        <authorList>
            <person name="Kim M."/>
            <person name="Yi H."/>
        </authorList>
    </citation>
    <scope>NUCLEOTIDE SEQUENCE [LARGE SCALE GENOMIC DNA]</scope>
    <source>
        <strain evidence="20 21">HYN0046</strain>
    </source>
</reference>
<dbReference type="EMBL" id="CP031222">
    <property type="protein sequence ID" value="AXI03347.1"/>
    <property type="molecule type" value="Genomic_DNA"/>
</dbReference>
<dbReference type="InterPro" id="IPR018982">
    <property type="entry name" value="RQC_domain"/>
</dbReference>
<dbReference type="InterPro" id="IPR001650">
    <property type="entry name" value="Helicase_C-like"/>
</dbReference>
<evidence type="ECO:0000256" key="2">
    <source>
        <dbReference type="ARBA" id="ARBA00001947"/>
    </source>
</evidence>
<dbReference type="Pfam" id="PF00570">
    <property type="entry name" value="HRDC"/>
    <property type="match status" value="1"/>
</dbReference>
<dbReference type="InterPro" id="IPR011545">
    <property type="entry name" value="DEAD/DEAH_box_helicase_dom"/>
</dbReference>
<dbReference type="InterPro" id="IPR036388">
    <property type="entry name" value="WH-like_DNA-bd_sf"/>
</dbReference>
<dbReference type="FunFam" id="1.10.10.10:FF:000175">
    <property type="entry name" value="ATP-dependent DNA helicase RecQ"/>
    <property type="match status" value="1"/>
</dbReference>
<evidence type="ECO:0000256" key="3">
    <source>
        <dbReference type="ARBA" id="ARBA00005446"/>
    </source>
</evidence>
<dbReference type="PANTHER" id="PTHR13710:SF105">
    <property type="entry name" value="ATP-DEPENDENT DNA HELICASE Q1"/>
    <property type="match status" value="1"/>
</dbReference>
<dbReference type="InterPro" id="IPR004589">
    <property type="entry name" value="DNA_helicase_ATP-dep_RecQ"/>
</dbReference>
<dbReference type="InterPro" id="IPR002121">
    <property type="entry name" value="HRDC_dom"/>
</dbReference>
<feature type="domain" description="Helicase ATP-binding" evidence="18">
    <location>
        <begin position="32"/>
        <end position="200"/>
    </location>
</feature>
<keyword evidence="6" id="KW-0227">DNA damage</keyword>
<evidence type="ECO:0000256" key="10">
    <source>
        <dbReference type="ARBA" id="ARBA00022840"/>
    </source>
</evidence>
<dbReference type="NCBIfam" id="TIGR01389">
    <property type="entry name" value="recQ"/>
    <property type="match status" value="1"/>
</dbReference>
<dbReference type="Proteomes" id="UP000253940">
    <property type="component" value="Chromosome"/>
</dbReference>
<dbReference type="KEGG" id="mbah:HYN46_11135"/>
<dbReference type="PROSITE" id="PS51194">
    <property type="entry name" value="HELICASE_CTER"/>
    <property type="match status" value="1"/>
</dbReference>
<dbReference type="PROSITE" id="PS50967">
    <property type="entry name" value="HRDC"/>
    <property type="match status" value="1"/>
</dbReference>
<evidence type="ECO:0000256" key="8">
    <source>
        <dbReference type="ARBA" id="ARBA00022806"/>
    </source>
</evidence>
<evidence type="ECO:0000259" key="17">
    <source>
        <dbReference type="PROSITE" id="PS50967"/>
    </source>
</evidence>
<dbReference type="NCBIfam" id="TIGR00614">
    <property type="entry name" value="recQ_fam"/>
    <property type="match status" value="1"/>
</dbReference>
<evidence type="ECO:0000259" key="19">
    <source>
        <dbReference type="PROSITE" id="PS51194"/>
    </source>
</evidence>
<keyword evidence="10" id="KW-0067">ATP-binding</keyword>
<evidence type="ECO:0000256" key="4">
    <source>
        <dbReference type="ARBA" id="ARBA00022723"/>
    </source>
</evidence>
<keyword evidence="13" id="KW-0234">DNA repair</keyword>
<name>A0A345P7T8_9GAMM</name>
<dbReference type="Pfam" id="PF00270">
    <property type="entry name" value="DEAD"/>
    <property type="match status" value="1"/>
</dbReference>
<dbReference type="PANTHER" id="PTHR13710">
    <property type="entry name" value="DNA HELICASE RECQ FAMILY MEMBER"/>
    <property type="match status" value="1"/>
</dbReference>
<dbReference type="InterPro" id="IPR010997">
    <property type="entry name" value="HRDC-like_sf"/>
</dbReference>
<proteinExistence type="inferred from homology"/>
<evidence type="ECO:0000259" key="18">
    <source>
        <dbReference type="PROSITE" id="PS51192"/>
    </source>
</evidence>
<dbReference type="SUPFAM" id="SSF52540">
    <property type="entry name" value="P-loop containing nucleoside triphosphate hydrolases"/>
    <property type="match status" value="2"/>
</dbReference>
<dbReference type="GO" id="GO:0006310">
    <property type="term" value="P:DNA recombination"/>
    <property type="evidence" value="ECO:0007669"/>
    <property type="project" value="UniProtKB-UniRule"/>
</dbReference>
<dbReference type="GO" id="GO:0005737">
    <property type="term" value="C:cytoplasm"/>
    <property type="evidence" value="ECO:0007669"/>
    <property type="project" value="TreeGrafter"/>
</dbReference>
<feature type="domain" description="HRDC" evidence="17">
    <location>
        <begin position="534"/>
        <end position="614"/>
    </location>
</feature>
<evidence type="ECO:0000313" key="21">
    <source>
        <dbReference type="Proteomes" id="UP000253940"/>
    </source>
</evidence>
<dbReference type="InterPro" id="IPR027417">
    <property type="entry name" value="P-loop_NTPase"/>
</dbReference>
<evidence type="ECO:0000256" key="5">
    <source>
        <dbReference type="ARBA" id="ARBA00022741"/>
    </source>
</evidence>
<keyword evidence="5" id="KW-0547">Nucleotide-binding</keyword>
<keyword evidence="21" id="KW-1185">Reference proteome</keyword>
<dbReference type="GO" id="GO:0009432">
    <property type="term" value="P:SOS response"/>
    <property type="evidence" value="ECO:0007669"/>
    <property type="project" value="UniProtKB-UniRule"/>
</dbReference>
<dbReference type="SMART" id="SM00956">
    <property type="entry name" value="RQC"/>
    <property type="match status" value="1"/>
</dbReference>
<dbReference type="Gene3D" id="1.10.150.80">
    <property type="entry name" value="HRDC domain"/>
    <property type="match status" value="1"/>
</dbReference>
<comment type="similarity">
    <text evidence="3">Belongs to the helicase family. RecQ subfamily.</text>
</comment>
<accession>A0A345P7T8</accession>
<dbReference type="SMART" id="SM00490">
    <property type="entry name" value="HELICc"/>
    <property type="match status" value="1"/>
</dbReference>
<dbReference type="GO" id="GO:0006281">
    <property type="term" value="P:DNA repair"/>
    <property type="evidence" value="ECO:0007669"/>
    <property type="project" value="UniProtKB-KW"/>
</dbReference>
<keyword evidence="11" id="KW-0238">DNA-binding</keyword>
<dbReference type="Gene3D" id="3.40.50.300">
    <property type="entry name" value="P-loop containing nucleotide triphosphate hydrolases"/>
    <property type="match status" value="2"/>
</dbReference>
<keyword evidence="4" id="KW-0479">Metal-binding</keyword>
<gene>
    <name evidence="20" type="primary">recQ</name>
    <name evidence="20" type="ORF">HYN46_11135</name>
</gene>
<keyword evidence="7 20" id="KW-0378">Hydrolase</keyword>
<evidence type="ECO:0000256" key="12">
    <source>
        <dbReference type="ARBA" id="ARBA00023172"/>
    </source>
</evidence>
<dbReference type="InterPro" id="IPR044876">
    <property type="entry name" value="HRDC_dom_sf"/>
</dbReference>
<keyword evidence="14" id="KW-0413">Isomerase</keyword>
<organism evidence="20 21">
    <name type="scientific">Aquirhabdus parva</name>
    <dbReference type="NCBI Taxonomy" id="2283318"/>
    <lineage>
        <taxon>Bacteria</taxon>
        <taxon>Pseudomonadati</taxon>
        <taxon>Pseudomonadota</taxon>
        <taxon>Gammaproteobacteria</taxon>
        <taxon>Moraxellales</taxon>
        <taxon>Moraxellaceae</taxon>
        <taxon>Aquirhabdus</taxon>
    </lineage>
</organism>
<dbReference type="GO" id="GO:0009378">
    <property type="term" value="F:four-way junction helicase activity"/>
    <property type="evidence" value="ECO:0007669"/>
    <property type="project" value="TreeGrafter"/>
</dbReference>
<dbReference type="InterPro" id="IPR006293">
    <property type="entry name" value="DNA_helicase_ATP-dep_RecQ_bac"/>
</dbReference>
<dbReference type="AlphaFoldDB" id="A0A345P7T8"/>
<evidence type="ECO:0000256" key="9">
    <source>
        <dbReference type="ARBA" id="ARBA00022833"/>
    </source>
</evidence>
<evidence type="ECO:0000256" key="14">
    <source>
        <dbReference type="ARBA" id="ARBA00023235"/>
    </source>
</evidence>
<dbReference type="CDD" id="cd18794">
    <property type="entry name" value="SF2_C_RecQ"/>
    <property type="match status" value="1"/>
</dbReference>
<dbReference type="Pfam" id="PF09382">
    <property type="entry name" value="RQC"/>
    <property type="match status" value="1"/>
</dbReference>
<dbReference type="RefSeq" id="WP_114899456.1">
    <property type="nucleotide sequence ID" value="NZ_CP031222.1"/>
</dbReference>
<dbReference type="GO" id="GO:0046872">
    <property type="term" value="F:metal ion binding"/>
    <property type="evidence" value="ECO:0007669"/>
    <property type="project" value="UniProtKB-KW"/>
</dbReference>